<dbReference type="STRING" id="360411.AC812_16870"/>
<feature type="transmembrane region" description="Helical" evidence="7">
    <location>
        <begin position="145"/>
        <end position="165"/>
    </location>
</feature>
<evidence type="ECO:0000256" key="1">
    <source>
        <dbReference type="ARBA" id="ARBA00004651"/>
    </source>
</evidence>
<evidence type="ECO:0000313" key="8">
    <source>
        <dbReference type="EMBL" id="KPL70812.1"/>
    </source>
</evidence>
<feature type="transmembrane region" description="Helical" evidence="7">
    <location>
        <begin position="94"/>
        <end position="125"/>
    </location>
</feature>
<evidence type="ECO:0000256" key="3">
    <source>
        <dbReference type="ARBA" id="ARBA00022475"/>
    </source>
</evidence>
<protein>
    <recommendedName>
        <fullName evidence="10">APC family permease</fullName>
    </recommendedName>
</protein>
<feature type="transmembrane region" description="Helical" evidence="7">
    <location>
        <begin position="462"/>
        <end position="482"/>
    </location>
</feature>
<proteinExistence type="predicted"/>
<dbReference type="PANTHER" id="PTHR45826">
    <property type="entry name" value="POLYAMINE TRANSPORTER PUT1"/>
    <property type="match status" value="1"/>
</dbReference>
<keyword evidence="2" id="KW-0813">Transport</keyword>
<dbReference type="GO" id="GO:0022857">
    <property type="term" value="F:transmembrane transporter activity"/>
    <property type="evidence" value="ECO:0007669"/>
    <property type="project" value="InterPro"/>
</dbReference>
<comment type="subcellular location">
    <subcellularLocation>
        <location evidence="1">Cell membrane</location>
        <topology evidence="1">Multi-pass membrane protein</topology>
    </subcellularLocation>
</comment>
<sequence>MAIVHSKGENIQQEARKLKRELTLLPLFGLIYFTVCGGAFGIEPLVGLSGPGMALILIVLTPLIFSIPNMLMVREMTSMMPVEGGYYHWVKQAFGPFAGFMAGWMNWVVSWVDVAIYPVLAAYYLGYFIPILRTGTVINGIEIPAWVLSWLVALVLIWIITGLNIRGARLAGMTANGLGVIMIIPLILMSGLGIYQWIKGGTTLSIPLLPEGETITGALSVGLFVVMWNFMGWELPTAAGDEIVNPKRTYPIAMVLVLIAAIATYSLPVTAGLFGGAGEDGKYHLWGQEEPEVGAGIGALMAEYGISEDTLVEWGVDPRASVGWEFPDIAHAIADKMTGVKNSPLASVLGLLVTISAILSMIGLFIGNGLGGTRVPFAMAEDGMMPTFLTKVHPKFGTPYVSILLCGVIYSIFSLQPFAFLVVVDVFLNMMVLFVQFLALWKLRFSKPEVPRKKIPGGYAGLFLATLGPSMVIFLAIYSQLVEEGLNSLWLALAFIALGALLYVPIRNFVKPGIPDVDPFRLEPEDA</sequence>
<feature type="transmembrane region" description="Helical" evidence="7">
    <location>
        <begin position="392"/>
        <end position="413"/>
    </location>
</feature>
<gene>
    <name evidence="8" type="ORF">AC812_16870</name>
</gene>
<organism evidence="8 9">
    <name type="scientific">Bellilinea caldifistulae</name>
    <dbReference type="NCBI Taxonomy" id="360411"/>
    <lineage>
        <taxon>Bacteria</taxon>
        <taxon>Bacillati</taxon>
        <taxon>Chloroflexota</taxon>
        <taxon>Anaerolineae</taxon>
        <taxon>Anaerolineales</taxon>
        <taxon>Anaerolineaceae</taxon>
        <taxon>Bellilinea</taxon>
    </lineage>
</organism>
<dbReference type="RefSeq" id="WP_061916954.1">
    <property type="nucleotide sequence ID" value="NZ_DF967971.1"/>
</dbReference>
<feature type="transmembrane region" description="Helical" evidence="7">
    <location>
        <begin position="54"/>
        <end position="73"/>
    </location>
</feature>
<feature type="transmembrane region" description="Helical" evidence="7">
    <location>
        <begin position="419"/>
        <end position="441"/>
    </location>
</feature>
<dbReference type="Proteomes" id="UP000050514">
    <property type="component" value="Unassembled WGS sequence"/>
</dbReference>
<dbReference type="InterPro" id="IPR044566">
    <property type="entry name" value="RMV1-like"/>
</dbReference>
<evidence type="ECO:0000313" key="9">
    <source>
        <dbReference type="Proteomes" id="UP000050514"/>
    </source>
</evidence>
<dbReference type="AlphaFoldDB" id="A0A0P6X939"/>
<feature type="transmembrane region" description="Helical" evidence="7">
    <location>
        <begin position="488"/>
        <end position="506"/>
    </location>
</feature>
<accession>A0A0P6X939</accession>
<evidence type="ECO:0000256" key="6">
    <source>
        <dbReference type="ARBA" id="ARBA00023136"/>
    </source>
</evidence>
<feature type="transmembrane region" description="Helical" evidence="7">
    <location>
        <begin position="252"/>
        <end position="274"/>
    </location>
</feature>
<reference evidence="8 9" key="1">
    <citation type="submission" date="2015-07" db="EMBL/GenBank/DDBJ databases">
        <title>Draft genome of Bellilinea caldifistulae DSM 17877.</title>
        <authorList>
            <person name="Hemp J."/>
            <person name="Ward L.M."/>
            <person name="Pace L.A."/>
            <person name="Fischer W.W."/>
        </authorList>
    </citation>
    <scope>NUCLEOTIDE SEQUENCE [LARGE SCALE GENOMIC DNA]</scope>
    <source>
        <strain evidence="8 9">GOMI-1</strain>
    </source>
</reference>
<dbReference type="Pfam" id="PF13520">
    <property type="entry name" value="AA_permease_2"/>
    <property type="match status" value="2"/>
</dbReference>
<keyword evidence="4 7" id="KW-0812">Transmembrane</keyword>
<evidence type="ECO:0000256" key="2">
    <source>
        <dbReference type="ARBA" id="ARBA00022448"/>
    </source>
</evidence>
<evidence type="ECO:0000256" key="7">
    <source>
        <dbReference type="SAM" id="Phobius"/>
    </source>
</evidence>
<dbReference type="InterPro" id="IPR002293">
    <property type="entry name" value="AA/rel_permease1"/>
</dbReference>
<evidence type="ECO:0000256" key="4">
    <source>
        <dbReference type="ARBA" id="ARBA00022692"/>
    </source>
</evidence>
<feature type="transmembrane region" description="Helical" evidence="7">
    <location>
        <begin position="22"/>
        <end position="42"/>
    </location>
</feature>
<dbReference type="PANTHER" id="PTHR45826:SF2">
    <property type="entry name" value="AMINO ACID TRANSPORTER"/>
    <property type="match status" value="1"/>
</dbReference>
<keyword evidence="5 7" id="KW-1133">Transmembrane helix</keyword>
<name>A0A0P6X939_9CHLR</name>
<keyword evidence="3" id="KW-1003">Cell membrane</keyword>
<dbReference type="OrthoDB" id="92719at2"/>
<feature type="transmembrane region" description="Helical" evidence="7">
    <location>
        <begin position="177"/>
        <end position="198"/>
    </location>
</feature>
<comment type="caution">
    <text evidence="8">The sequence shown here is derived from an EMBL/GenBank/DDBJ whole genome shotgun (WGS) entry which is preliminary data.</text>
</comment>
<evidence type="ECO:0008006" key="10">
    <source>
        <dbReference type="Google" id="ProtNLM"/>
    </source>
</evidence>
<keyword evidence="9" id="KW-1185">Reference proteome</keyword>
<dbReference type="EMBL" id="LGHJ01000029">
    <property type="protein sequence ID" value="KPL70812.1"/>
    <property type="molecule type" value="Genomic_DNA"/>
</dbReference>
<dbReference type="Gene3D" id="1.20.1740.10">
    <property type="entry name" value="Amino acid/polyamine transporter I"/>
    <property type="match status" value="1"/>
</dbReference>
<evidence type="ECO:0000256" key="5">
    <source>
        <dbReference type="ARBA" id="ARBA00022989"/>
    </source>
</evidence>
<keyword evidence="6 7" id="KW-0472">Membrane</keyword>
<feature type="transmembrane region" description="Helical" evidence="7">
    <location>
        <begin position="345"/>
        <end position="371"/>
    </location>
</feature>
<dbReference type="GO" id="GO:0005886">
    <property type="term" value="C:plasma membrane"/>
    <property type="evidence" value="ECO:0007669"/>
    <property type="project" value="UniProtKB-SubCell"/>
</dbReference>
<dbReference type="PIRSF" id="PIRSF006060">
    <property type="entry name" value="AA_transporter"/>
    <property type="match status" value="1"/>
</dbReference>